<feature type="region of interest" description="Disordered" evidence="2">
    <location>
        <begin position="1"/>
        <end position="54"/>
    </location>
</feature>
<dbReference type="OrthoDB" id="3052721at2759"/>
<dbReference type="AlphaFoldDB" id="A0A8H7D7V2"/>
<comment type="caution">
    <text evidence="3">The sequence shown here is derived from an EMBL/GenBank/DDBJ whole genome shotgun (WGS) entry which is preliminary data.</text>
</comment>
<feature type="compositionally biased region" description="Pro residues" evidence="2">
    <location>
        <begin position="44"/>
        <end position="54"/>
    </location>
</feature>
<accession>A0A8H7D7V2</accession>
<keyword evidence="4" id="KW-1185">Reference proteome</keyword>
<organism evidence="3 4">
    <name type="scientific">Mycena venus</name>
    <dbReference type="NCBI Taxonomy" id="2733690"/>
    <lineage>
        <taxon>Eukaryota</taxon>
        <taxon>Fungi</taxon>
        <taxon>Dikarya</taxon>
        <taxon>Basidiomycota</taxon>
        <taxon>Agaricomycotina</taxon>
        <taxon>Agaricomycetes</taxon>
        <taxon>Agaricomycetidae</taxon>
        <taxon>Agaricales</taxon>
        <taxon>Marasmiineae</taxon>
        <taxon>Mycenaceae</taxon>
        <taxon>Mycena</taxon>
    </lineage>
</organism>
<dbReference type="EMBL" id="JACAZI010000004">
    <property type="protein sequence ID" value="KAF7362667.1"/>
    <property type="molecule type" value="Genomic_DNA"/>
</dbReference>
<protein>
    <submittedName>
        <fullName evidence="3">Uncharacterized protein</fullName>
    </submittedName>
</protein>
<gene>
    <name evidence="3" type="ORF">MVEN_00616000</name>
</gene>
<evidence type="ECO:0000313" key="3">
    <source>
        <dbReference type="EMBL" id="KAF7362667.1"/>
    </source>
</evidence>
<feature type="coiled-coil region" evidence="1">
    <location>
        <begin position="59"/>
        <end position="86"/>
    </location>
</feature>
<feature type="compositionally biased region" description="Basic and acidic residues" evidence="2">
    <location>
        <begin position="30"/>
        <end position="39"/>
    </location>
</feature>
<dbReference type="Proteomes" id="UP000620124">
    <property type="component" value="Unassembled WGS sequence"/>
</dbReference>
<name>A0A8H7D7V2_9AGAR</name>
<evidence type="ECO:0000256" key="1">
    <source>
        <dbReference type="SAM" id="Coils"/>
    </source>
</evidence>
<evidence type="ECO:0000256" key="2">
    <source>
        <dbReference type="SAM" id="MobiDB-lite"/>
    </source>
</evidence>
<proteinExistence type="predicted"/>
<reference evidence="3" key="1">
    <citation type="submission" date="2020-05" db="EMBL/GenBank/DDBJ databases">
        <title>Mycena genomes resolve the evolution of fungal bioluminescence.</title>
        <authorList>
            <person name="Tsai I.J."/>
        </authorList>
    </citation>
    <scope>NUCLEOTIDE SEQUENCE</scope>
    <source>
        <strain evidence="3">CCC161011</strain>
    </source>
</reference>
<keyword evidence="1" id="KW-0175">Coiled coil</keyword>
<sequence length="143" mass="15855">MGSGAKIAPSDRHKGTSKAQKATRAANLRTYKENLHASKENLAPPTPAPIPPAKPVALAKDWRHEYQKLARRYRHAKTRTKKLEEDLSTFKLTDATTKRTAHQASQKITKLGAVIERLVVENGKKGNSFTNHHSRPAQGCQIT</sequence>
<evidence type="ECO:0000313" key="4">
    <source>
        <dbReference type="Proteomes" id="UP000620124"/>
    </source>
</evidence>